<dbReference type="InterPro" id="IPR010921">
    <property type="entry name" value="Trp_repressor/repl_initiator"/>
</dbReference>
<dbReference type="EMBL" id="PUIQ01000028">
    <property type="protein sequence ID" value="PQP15870.1"/>
    <property type="molecule type" value="Genomic_DNA"/>
</dbReference>
<evidence type="ECO:0000313" key="3">
    <source>
        <dbReference type="Proteomes" id="UP000238206"/>
    </source>
</evidence>
<accession>A0A2S8IM64</accession>
<dbReference type="InterPro" id="IPR055247">
    <property type="entry name" value="InsJ-like_HTH"/>
</dbReference>
<dbReference type="GO" id="GO:0043565">
    <property type="term" value="F:sequence-specific DNA binding"/>
    <property type="evidence" value="ECO:0007669"/>
    <property type="project" value="InterPro"/>
</dbReference>
<dbReference type="AlphaFoldDB" id="A0A2S8IM64"/>
<proteinExistence type="predicted"/>
<feature type="non-terminal residue" evidence="2">
    <location>
        <position position="61"/>
    </location>
</feature>
<dbReference type="Proteomes" id="UP000238206">
    <property type="component" value="Unassembled WGS sequence"/>
</dbReference>
<reference evidence="2 3" key="1">
    <citation type="submission" date="2018-02" db="EMBL/GenBank/DDBJ databases">
        <title>Draft genome sequencing of Burkholderia cepacia Y14-15.</title>
        <authorList>
            <person name="Zheng B.-X."/>
        </authorList>
    </citation>
    <scope>NUCLEOTIDE SEQUENCE [LARGE SCALE GENOMIC DNA]</scope>
    <source>
        <strain evidence="2 3">Y14-15</strain>
    </source>
</reference>
<sequence>MSVLQHMWRHELSYQRTCAVFDLREANCVSRWERQYHEGGFEALMPRRKGRPPKMSKPKQP</sequence>
<protein>
    <submittedName>
        <fullName evidence="2">IS3 family transposase</fullName>
    </submittedName>
</protein>
<comment type="caution">
    <text evidence="2">The sequence shown here is derived from an EMBL/GenBank/DDBJ whole genome shotgun (WGS) entry which is preliminary data.</text>
</comment>
<dbReference type="Pfam" id="PF13518">
    <property type="entry name" value="HTH_28"/>
    <property type="match status" value="1"/>
</dbReference>
<gene>
    <name evidence="2" type="ORF">C5615_21570</name>
</gene>
<evidence type="ECO:0000259" key="1">
    <source>
        <dbReference type="Pfam" id="PF13518"/>
    </source>
</evidence>
<feature type="domain" description="Insertion element IS150 protein InsJ-like helix-turn-helix" evidence="1">
    <location>
        <begin position="3"/>
        <end position="52"/>
    </location>
</feature>
<organism evidence="2 3">
    <name type="scientific">Burkholderia cepacia</name>
    <name type="common">Pseudomonas cepacia</name>
    <dbReference type="NCBI Taxonomy" id="292"/>
    <lineage>
        <taxon>Bacteria</taxon>
        <taxon>Pseudomonadati</taxon>
        <taxon>Pseudomonadota</taxon>
        <taxon>Betaproteobacteria</taxon>
        <taxon>Burkholderiales</taxon>
        <taxon>Burkholderiaceae</taxon>
        <taxon>Burkholderia</taxon>
        <taxon>Burkholderia cepacia complex</taxon>
    </lineage>
</organism>
<evidence type="ECO:0000313" key="2">
    <source>
        <dbReference type="EMBL" id="PQP15870.1"/>
    </source>
</evidence>
<dbReference type="SUPFAM" id="SSF48295">
    <property type="entry name" value="TrpR-like"/>
    <property type="match status" value="1"/>
</dbReference>
<name>A0A2S8IM64_BURCE</name>